<dbReference type="InterPro" id="IPR036291">
    <property type="entry name" value="NAD(P)-bd_dom_sf"/>
</dbReference>
<accession>A0ABZ0JZP0</accession>
<name>A0ABZ0JZP0_9GAMM</name>
<evidence type="ECO:0000256" key="2">
    <source>
        <dbReference type="ARBA" id="ARBA00023002"/>
    </source>
</evidence>
<dbReference type="PANTHER" id="PTHR44196">
    <property type="entry name" value="DEHYDROGENASE/REDUCTASE SDR FAMILY MEMBER 7B"/>
    <property type="match status" value="1"/>
</dbReference>
<gene>
    <name evidence="3" type="ORF">RGE70_02730</name>
</gene>
<proteinExistence type="inferred from homology"/>
<evidence type="ECO:0000256" key="1">
    <source>
        <dbReference type="ARBA" id="ARBA00006484"/>
    </source>
</evidence>
<reference evidence="3 4" key="1">
    <citation type="submission" date="2023-10" db="EMBL/GenBank/DDBJ databases">
        <title>Complete genome sequence of Shewanella sp. DAU334.</title>
        <authorList>
            <person name="Lee Y.-S."/>
            <person name="Jeong H.-R."/>
            <person name="Hwang E.-J."/>
            <person name="Choi Y.-L."/>
            <person name="Kim G.-D."/>
        </authorList>
    </citation>
    <scope>NUCLEOTIDE SEQUENCE [LARGE SCALE GENOMIC DNA]</scope>
    <source>
        <strain evidence="3 4">DAU334</strain>
    </source>
</reference>
<keyword evidence="4" id="KW-1185">Reference proteome</keyword>
<dbReference type="EMBL" id="CP136522">
    <property type="protein sequence ID" value="WOT05762.1"/>
    <property type="molecule type" value="Genomic_DNA"/>
</dbReference>
<dbReference type="PRINTS" id="PR00081">
    <property type="entry name" value="GDHRDH"/>
</dbReference>
<dbReference type="RefSeq" id="WP_310470024.1">
    <property type="nucleotide sequence ID" value="NZ_CP136522.1"/>
</dbReference>
<dbReference type="Pfam" id="PF00106">
    <property type="entry name" value="adh_short"/>
    <property type="match status" value="1"/>
</dbReference>
<sequence>MNAVGSTSKTQQCVLITGASSGIGLQLSLDYLQQGWKVYACGRDEQRLSQLTGAHQRVFDVNDAEAIAAQATALKEVEQVTFDLVILNAGTCEYINDPLHFDGQLFERVIQTNVISMGHCLAAFLPLIKAGGRVALMSSSAVYLPFPRAEAYGASKAAIQYLASSLLIDLKPHGIDVSVICPGFVKTPLTDKNDFAMPMQQTPEQASIAIRQGLAKGEQEIHFPRRFTLILKLFSLLPRGVWQKIMLRRKAADNR</sequence>
<evidence type="ECO:0000313" key="3">
    <source>
        <dbReference type="EMBL" id="WOT05762.1"/>
    </source>
</evidence>
<protein>
    <submittedName>
        <fullName evidence="3">SDR family NAD(P)-dependent oxidoreductase</fullName>
    </submittedName>
</protein>
<dbReference type="SUPFAM" id="SSF51735">
    <property type="entry name" value="NAD(P)-binding Rossmann-fold domains"/>
    <property type="match status" value="1"/>
</dbReference>
<comment type="similarity">
    <text evidence="1">Belongs to the short-chain dehydrogenases/reductases (SDR) family.</text>
</comment>
<dbReference type="Gene3D" id="3.40.50.720">
    <property type="entry name" value="NAD(P)-binding Rossmann-like Domain"/>
    <property type="match status" value="1"/>
</dbReference>
<organism evidence="3 4">
    <name type="scientific">Shewanella youngdeokensis</name>
    <dbReference type="NCBI Taxonomy" id="2999068"/>
    <lineage>
        <taxon>Bacteria</taxon>
        <taxon>Pseudomonadati</taxon>
        <taxon>Pseudomonadota</taxon>
        <taxon>Gammaproteobacteria</taxon>
        <taxon>Alteromonadales</taxon>
        <taxon>Shewanellaceae</taxon>
        <taxon>Shewanella</taxon>
    </lineage>
</organism>
<dbReference type="InterPro" id="IPR002347">
    <property type="entry name" value="SDR_fam"/>
</dbReference>
<evidence type="ECO:0000313" key="4">
    <source>
        <dbReference type="Proteomes" id="UP001529491"/>
    </source>
</evidence>
<dbReference type="Proteomes" id="UP001529491">
    <property type="component" value="Chromosome"/>
</dbReference>
<keyword evidence="2" id="KW-0560">Oxidoreductase</keyword>
<dbReference type="PANTHER" id="PTHR44196:SF1">
    <property type="entry name" value="DEHYDROGENASE_REDUCTASE SDR FAMILY MEMBER 7B"/>
    <property type="match status" value="1"/>
</dbReference>